<evidence type="ECO:0000256" key="1">
    <source>
        <dbReference type="SAM" id="MobiDB-lite"/>
    </source>
</evidence>
<sequence>MNSVRNYVDSNGRDVGIAVEEGNPIKKTFRRLFYGFPTINNNPTRGDFDEDMPDDMVNEPKPNLNNNFNNDYSNNTGFVVNRPKPLHLVNNGSIAEDHDSDSSLDLASETQSPYSIPKETLDENDDTGEAQHPVMDTEDTEDTDDIDTDEYVLADSASPTDSHRGGFPHLDHDTNNTL</sequence>
<name>A0A1Q2YEL0_9ASCO</name>
<keyword evidence="3" id="KW-1185">Reference proteome</keyword>
<feature type="compositionally biased region" description="Basic and acidic residues" evidence="1">
    <location>
        <begin position="161"/>
        <end position="178"/>
    </location>
</feature>
<protein>
    <submittedName>
        <fullName evidence="2">Uncharacterized protein</fullName>
    </submittedName>
</protein>
<dbReference type="EMBL" id="BDGI01000046">
    <property type="protein sequence ID" value="GAV27823.1"/>
    <property type="molecule type" value="Genomic_DNA"/>
</dbReference>
<evidence type="ECO:0000313" key="2">
    <source>
        <dbReference type="EMBL" id="GAV27823.1"/>
    </source>
</evidence>
<feature type="region of interest" description="Disordered" evidence="1">
    <location>
        <begin position="90"/>
        <end position="178"/>
    </location>
</feature>
<dbReference type="OrthoDB" id="3998202at2759"/>
<evidence type="ECO:0000313" key="3">
    <source>
        <dbReference type="Proteomes" id="UP000186136"/>
    </source>
</evidence>
<comment type="caution">
    <text evidence="2">The sequence shown here is derived from an EMBL/GenBank/DDBJ whole genome shotgun (WGS) entry which is preliminary data.</text>
</comment>
<dbReference type="AlphaFoldDB" id="A0A1Q2YEL0"/>
<accession>A0A1Q2YEL0</accession>
<dbReference type="Proteomes" id="UP000186136">
    <property type="component" value="Unassembled WGS sequence"/>
</dbReference>
<gene>
    <name evidence="2" type="ORF">PMKS-001291</name>
</gene>
<organism evidence="2 3">
    <name type="scientific">Pichia membranifaciens</name>
    <dbReference type="NCBI Taxonomy" id="4926"/>
    <lineage>
        <taxon>Eukaryota</taxon>
        <taxon>Fungi</taxon>
        <taxon>Dikarya</taxon>
        <taxon>Ascomycota</taxon>
        <taxon>Saccharomycotina</taxon>
        <taxon>Pichiomycetes</taxon>
        <taxon>Pichiales</taxon>
        <taxon>Pichiaceae</taxon>
        <taxon>Pichia</taxon>
    </lineage>
</organism>
<reference evidence="2 3" key="1">
    <citation type="submission" date="2016-08" db="EMBL/GenBank/DDBJ databases">
        <title>Whole genome shotgun sequence of Pichia membranifaciens KS47-1.</title>
        <authorList>
            <person name="Konishi M."/>
            <person name="Ishida M."/>
            <person name="Arakawa T."/>
            <person name="Kato Y."/>
            <person name="Horiuchi J."/>
        </authorList>
    </citation>
    <scope>NUCLEOTIDE SEQUENCE [LARGE SCALE GENOMIC DNA]</scope>
    <source>
        <strain evidence="2 3">KS47-1</strain>
    </source>
</reference>
<proteinExistence type="predicted"/>
<feature type="compositionally biased region" description="Acidic residues" evidence="1">
    <location>
        <begin position="136"/>
        <end position="152"/>
    </location>
</feature>